<name>A0ACB9FNC4_ARCLA</name>
<comment type="caution">
    <text evidence="1">The sequence shown here is derived from an EMBL/GenBank/DDBJ whole genome shotgun (WGS) entry which is preliminary data.</text>
</comment>
<protein>
    <submittedName>
        <fullName evidence="1">Uncharacterized protein</fullName>
    </submittedName>
</protein>
<reference evidence="2" key="1">
    <citation type="journal article" date="2022" name="Mol. Ecol. Resour.">
        <title>The genomes of chicory, endive, great burdock and yacon provide insights into Asteraceae palaeo-polyploidization history and plant inulin production.</title>
        <authorList>
            <person name="Fan W."/>
            <person name="Wang S."/>
            <person name="Wang H."/>
            <person name="Wang A."/>
            <person name="Jiang F."/>
            <person name="Liu H."/>
            <person name="Zhao H."/>
            <person name="Xu D."/>
            <person name="Zhang Y."/>
        </authorList>
    </citation>
    <scope>NUCLEOTIDE SEQUENCE [LARGE SCALE GENOMIC DNA]</scope>
    <source>
        <strain evidence="2">cv. Niubang</strain>
    </source>
</reference>
<evidence type="ECO:0000313" key="2">
    <source>
        <dbReference type="Proteomes" id="UP001055879"/>
    </source>
</evidence>
<gene>
    <name evidence="1" type="ORF">L6452_03267</name>
</gene>
<accession>A0ACB9FNC4</accession>
<sequence length="114" mass="13255">MLFYTNGYKIKRIREIEHYRFDLLRIRYHKFAAGSSFESTRACVQARTSWYHEGATVSVVFDNSDRSRSPLGYEDCLEITVRCASDIPFEIFLHQPGASTIAETFAHTTRFHNP</sequence>
<evidence type="ECO:0000313" key="1">
    <source>
        <dbReference type="EMBL" id="KAI3772092.1"/>
    </source>
</evidence>
<dbReference type="EMBL" id="CM042047">
    <property type="protein sequence ID" value="KAI3772092.1"/>
    <property type="molecule type" value="Genomic_DNA"/>
</dbReference>
<reference evidence="1 2" key="2">
    <citation type="journal article" date="2022" name="Mol. Ecol. Resour.">
        <title>The genomes of chicory, endive, great burdock and yacon provide insights into Asteraceae paleo-polyploidization history and plant inulin production.</title>
        <authorList>
            <person name="Fan W."/>
            <person name="Wang S."/>
            <person name="Wang H."/>
            <person name="Wang A."/>
            <person name="Jiang F."/>
            <person name="Liu H."/>
            <person name="Zhao H."/>
            <person name="Xu D."/>
            <person name="Zhang Y."/>
        </authorList>
    </citation>
    <scope>NUCLEOTIDE SEQUENCE [LARGE SCALE GENOMIC DNA]</scope>
    <source>
        <strain evidence="2">cv. Niubang</strain>
    </source>
</reference>
<keyword evidence="2" id="KW-1185">Reference proteome</keyword>
<proteinExistence type="predicted"/>
<organism evidence="1 2">
    <name type="scientific">Arctium lappa</name>
    <name type="common">Greater burdock</name>
    <name type="synonym">Lappa major</name>
    <dbReference type="NCBI Taxonomy" id="4217"/>
    <lineage>
        <taxon>Eukaryota</taxon>
        <taxon>Viridiplantae</taxon>
        <taxon>Streptophyta</taxon>
        <taxon>Embryophyta</taxon>
        <taxon>Tracheophyta</taxon>
        <taxon>Spermatophyta</taxon>
        <taxon>Magnoliopsida</taxon>
        <taxon>eudicotyledons</taxon>
        <taxon>Gunneridae</taxon>
        <taxon>Pentapetalae</taxon>
        <taxon>asterids</taxon>
        <taxon>campanulids</taxon>
        <taxon>Asterales</taxon>
        <taxon>Asteraceae</taxon>
        <taxon>Carduoideae</taxon>
        <taxon>Cardueae</taxon>
        <taxon>Arctiinae</taxon>
        <taxon>Arctium</taxon>
    </lineage>
</organism>
<dbReference type="Proteomes" id="UP001055879">
    <property type="component" value="Linkage Group LG01"/>
</dbReference>